<gene>
    <name evidence="2" type="ORF">BDP55DRAFT_408658</name>
</gene>
<protein>
    <submittedName>
        <fullName evidence="2">Uncharacterized protein</fullName>
    </submittedName>
</protein>
<dbReference type="AlphaFoldDB" id="A0AAJ0EW32"/>
<dbReference type="GeneID" id="85451878"/>
<reference evidence="2" key="1">
    <citation type="submission" date="2021-06" db="EMBL/GenBank/DDBJ databases">
        <title>Comparative genomics, transcriptomics and evolutionary studies reveal genomic signatures of adaptation to plant cell wall in hemibiotrophic fungi.</title>
        <authorList>
            <consortium name="DOE Joint Genome Institute"/>
            <person name="Baroncelli R."/>
            <person name="Diaz J.F."/>
            <person name="Benocci T."/>
            <person name="Peng M."/>
            <person name="Battaglia E."/>
            <person name="Haridas S."/>
            <person name="Andreopoulos W."/>
            <person name="Labutti K."/>
            <person name="Pangilinan J."/>
            <person name="Floch G.L."/>
            <person name="Makela M.R."/>
            <person name="Henrissat B."/>
            <person name="Grigoriev I.V."/>
            <person name="Crouch J.A."/>
            <person name="De Vries R.P."/>
            <person name="Sukno S.A."/>
            <person name="Thon M.R."/>
        </authorList>
    </citation>
    <scope>NUCLEOTIDE SEQUENCE</scope>
    <source>
        <strain evidence="2">CBS 193.32</strain>
    </source>
</reference>
<dbReference type="Proteomes" id="UP001224890">
    <property type="component" value="Unassembled WGS sequence"/>
</dbReference>
<sequence length="211" mass="23397">MPHRVSDMCNESLGRYSLPGSNGMKTFDGDRFRKRMRHDPFAACFASKKVRETRRWRSLITEPQNTVVSPFLASEHNDRSFIRADGSILGMRRSILDVTECVRPPRRIQDFSAADDSILALTMGHTLALKSYSYHQALEGRYKRCEKMPGMEDNEGGGGAAGHVLARLARALLTSAVPHRPRPKTGSGGTPGANAPQADQATFTLWFHAPQ</sequence>
<accession>A0AAJ0EW32</accession>
<evidence type="ECO:0000256" key="1">
    <source>
        <dbReference type="SAM" id="MobiDB-lite"/>
    </source>
</evidence>
<organism evidence="2 3">
    <name type="scientific">Colletotrichum godetiae</name>
    <dbReference type="NCBI Taxonomy" id="1209918"/>
    <lineage>
        <taxon>Eukaryota</taxon>
        <taxon>Fungi</taxon>
        <taxon>Dikarya</taxon>
        <taxon>Ascomycota</taxon>
        <taxon>Pezizomycotina</taxon>
        <taxon>Sordariomycetes</taxon>
        <taxon>Hypocreomycetidae</taxon>
        <taxon>Glomerellales</taxon>
        <taxon>Glomerellaceae</taxon>
        <taxon>Colletotrichum</taxon>
        <taxon>Colletotrichum acutatum species complex</taxon>
    </lineage>
</organism>
<name>A0AAJ0EW32_9PEZI</name>
<dbReference type="EMBL" id="JAHMHR010000008">
    <property type="protein sequence ID" value="KAK1689454.1"/>
    <property type="molecule type" value="Genomic_DNA"/>
</dbReference>
<feature type="region of interest" description="Disordered" evidence="1">
    <location>
        <begin position="175"/>
        <end position="197"/>
    </location>
</feature>
<evidence type="ECO:0000313" key="3">
    <source>
        <dbReference type="Proteomes" id="UP001224890"/>
    </source>
</evidence>
<evidence type="ECO:0000313" key="2">
    <source>
        <dbReference type="EMBL" id="KAK1689454.1"/>
    </source>
</evidence>
<proteinExistence type="predicted"/>
<keyword evidence="3" id="KW-1185">Reference proteome</keyword>
<comment type="caution">
    <text evidence="2">The sequence shown here is derived from an EMBL/GenBank/DDBJ whole genome shotgun (WGS) entry which is preliminary data.</text>
</comment>
<dbReference type="RefSeq" id="XP_060433149.1">
    <property type="nucleotide sequence ID" value="XM_060567352.1"/>
</dbReference>